<keyword evidence="1" id="KW-0812">Transmembrane</keyword>
<keyword evidence="1" id="KW-0472">Membrane</keyword>
<keyword evidence="1" id="KW-1133">Transmembrane helix</keyword>
<reference evidence="2" key="1">
    <citation type="submission" date="2021-01" db="EMBL/GenBank/DDBJ databases">
        <title>Whole genome shotgun sequence of Rugosimonospora africana NBRC 104875.</title>
        <authorList>
            <person name="Komaki H."/>
            <person name="Tamura T."/>
        </authorList>
    </citation>
    <scope>NUCLEOTIDE SEQUENCE</scope>
    <source>
        <strain evidence="2">NBRC 104875</strain>
    </source>
</reference>
<feature type="transmembrane region" description="Helical" evidence="1">
    <location>
        <begin position="12"/>
        <end position="31"/>
    </location>
</feature>
<name>A0A8J3VPY0_9ACTN</name>
<evidence type="ECO:0000256" key="1">
    <source>
        <dbReference type="SAM" id="Phobius"/>
    </source>
</evidence>
<dbReference type="Proteomes" id="UP000642748">
    <property type="component" value="Unassembled WGS sequence"/>
</dbReference>
<feature type="transmembrane region" description="Helical" evidence="1">
    <location>
        <begin position="76"/>
        <end position="100"/>
    </location>
</feature>
<comment type="caution">
    <text evidence="2">The sequence shown here is derived from an EMBL/GenBank/DDBJ whole genome shotgun (WGS) entry which is preliminary data.</text>
</comment>
<gene>
    <name evidence="2" type="ORF">Raf01_25840</name>
</gene>
<sequence>MLFRGTATIEAVLAVAQSVLAGGFLSGYYIALSVHMTVGFTMVAVAVAQVPVAVFLRRAGGPPGILRESLPLPLILAAQGVLGIFHLLILHIPLGVLMVIGATRLTALAWRTPLPGRAGVDAESVEPEPAGVRS</sequence>
<evidence type="ECO:0000313" key="2">
    <source>
        <dbReference type="EMBL" id="GIH14412.1"/>
    </source>
</evidence>
<proteinExistence type="predicted"/>
<accession>A0A8J3VPY0</accession>
<evidence type="ECO:0000313" key="3">
    <source>
        <dbReference type="Proteomes" id="UP000642748"/>
    </source>
</evidence>
<keyword evidence="3" id="KW-1185">Reference proteome</keyword>
<organism evidence="2 3">
    <name type="scientific">Rugosimonospora africana</name>
    <dbReference type="NCBI Taxonomy" id="556532"/>
    <lineage>
        <taxon>Bacteria</taxon>
        <taxon>Bacillati</taxon>
        <taxon>Actinomycetota</taxon>
        <taxon>Actinomycetes</taxon>
        <taxon>Micromonosporales</taxon>
        <taxon>Micromonosporaceae</taxon>
        <taxon>Rugosimonospora</taxon>
    </lineage>
</organism>
<dbReference type="EMBL" id="BONZ01000023">
    <property type="protein sequence ID" value="GIH14412.1"/>
    <property type="molecule type" value="Genomic_DNA"/>
</dbReference>
<protein>
    <submittedName>
        <fullName evidence="2">Uncharacterized protein</fullName>
    </submittedName>
</protein>
<dbReference type="AlphaFoldDB" id="A0A8J3VPY0"/>